<name>A0A167JRE5_9GAMM</name>
<reference evidence="1 2" key="1">
    <citation type="submission" date="2013-07" db="EMBL/GenBank/DDBJ databases">
        <title>Comparative Genomic and Metabolomic Analysis of Twelve Strains of Pseudoalteromonas luteoviolacea.</title>
        <authorList>
            <person name="Vynne N.G."/>
            <person name="Mansson M."/>
            <person name="Gram L."/>
        </authorList>
    </citation>
    <scope>NUCLEOTIDE SEQUENCE [LARGE SCALE GENOMIC DNA]</scope>
    <source>
        <strain evidence="1 2">S4060-1</strain>
    </source>
</reference>
<evidence type="ECO:0000313" key="1">
    <source>
        <dbReference type="EMBL" id="KZN61552.1"/>
    </source>
</evidence>
<dbReference type="InterPro" id="IPR009678">
    <property type="entry name" value="Phage_tail_completion_R"/>
</dbReference>
<dbReference type="AlphaFoldDB" id="A0A167JRE5"/>
<dbReference type="Pfam" id="PF06891">
    <property type="entry name" value="P2_Phage_GpR"/>
    <property type="match status" value="1"/>
</dbReference>
<organism evidence="1 2">
    <name type="scientific">Pseudoalteromonas luteoviolacea S4060-1</name>
    <dbReference type="NCBI Taxonomy" id="1365257"/>
    <lineage>
        <taxon>Bacteria</taxon>
        <taxon>Pseudomonadati</taxon>
        <taxon>Pseudomonadota</taxon>
        <taxon>Gammaproteobacteria</taxon>
        <taxon>Alteromonadales</taxon>
        <taxon>Pseudoalteromonadaceae</taxon>
        <taxon>Pseudoalteromonas</taxon>
    </lineage>
</organism>
<proteinExistence type="predicted"/>
<dbReference type="PATRIC" id="fig|1365257.3.peg.4446"/>
<evidence type="ECO:0000313" key="2">
    <source>
        <dbReference type="Proteomes" id="UP000076661"/>
    </source>
</evidence>
<dbReference type="EMBL" id="AUXX01000045">
    <property type="protein sequence ID" value="KZN61552.1"/>
    <property type="molecule type" value="Genomic_DNA"/>
</dbReference>
<gene>
    <name evidence="1" type="ORF">N478_05645</name>
</gene>
<sequence>MKSKLEQLNDFLQSAQYQGRLIANPEAFDYWTEGGRVEPCSKRIDGDGIVAARFVYQGTISINPCYAPSALVSTFVACWMQEHCSRCDSENFEFSNDMNDDNSSDFELTIAELHEDIELVLTENGPFVIGKQKYDFGESSLWIAEQFALDAQVLSA</sequence>
<evidence type="ECO:0008006" key="3">
    <source>
        <dbReference type="Google" id="ProtNLM"/>
    </source>
</evidence>
<accession>A0A167JRE5</accession>
<comment type="caution">
    <text evidence="1">The sequence shown here is derived from an EMBL/GenBank/DDBJ whole genome shotgun (WGS) entry which is preliminary data.</text>
</comment>
<protein>
    <recommendedName>
        <fullName evidence="3">Phage protein</fullName>
    </recommendedName>
</protein>
<dbReference type="RefSeq" id="WP_063382654.1">
    <property type="nucleotide sequence ID" value="NZ_AUXX01000045.1"/>
</dbReference>
<dbReference type="Proteomes" id="UP000076661">
    <property type="component" value="Unassembled WGS sequence"/>
</dbReference>